<dbReference type="AlphaFoldDB" id="A0A9W8CGT8"/>
<dbReference type="EMBL" id="MU629439">
    <property type="protein sequence ID" value="KAJ1257202.1"/>
    <property type="molecule type" value="Genomic_DNA"/>
</dbReference>
<name>A0A9W8CGT8_9POAL</name>
<comment type="caution">
    <text evidence="1">The sequence shown here is derived from an EMBL/GenBank/DDBJ whole genome shotgun (WGS) entry which is preliminary data.</text>
</comment>
<protein>
    <submittedName>
        <fullName evidence="1">Uncharacterized protein</fullName>
    </submittedName>
</protein>
<evidence type="ECO:0000313" key="1">
    <source>
        <dbReference type="EMBL" id="KAJ1257202.1"/>
    </source>
</evidence>
<sequence length="103" mass="11148">MSSSASPAPAAHQSRRPLRGVVFDMGGTLAVPVIDFPAMYREDGGALSSGGGGRDGGRANDKVLELFDLGKEEKNEDYEKFYQNYKCIHLLSSFQIHSDPVSV</sequence>
<accession>A0A9W8CGT8</accession>
<gene>
    <name evidence="1" type="ORF">BS78_K186200</name>
</gene>
<keyword evidence="2" id="KW-1185">Reference proteome</keyword>
<reference evidence="1 2" key="1">
    <citation type="submission" date="2022-10" db="EMBL/GenBank/DDBJ databases">
        <title>WGS assembly of Paspalum vaginatum 540-79.</title>
        <authorList>
            <person name="Sun G."/>
            <person name="Wase N."/>
            <person name="Shu S."/>
            <person name="Jenkins J."/>
            <person name="Zhou B."/>
            <person name="Torres-Rodriguez J."/>
            <person name="Chen C."/>
            <person name="Sandor L."/>
            <person name="Plott C."/>
            <person name="Yoshinga Y."/>
            <person name="Daum C."/>
            <person name="Qi P."/>
            <person name="Barry K."/>
            <person name="Lipzen A."/>
            <person name="Berry L."/>
            <person name="Pedersen C."/>
            <person name="Gottilla T."/>
            <person name="Foltz A."/>
            <person name="Yu H."/>
            <person name="O'Malley R."/>
            <person name="Zhang C."/>
            <person name="Devos K."/>
            <person name="Sigmon B."/>
            <person name="Yu B."/>
            <person name="Obata T."/>
            <person name="Schmutz J."/>
            <person name="Schnable J."/>
        </authorList>
    </citation>
    <scope>NUCLEOTIDE SEQUENCE [LARGE SCALE GENOMIC DNA]</scope>
    <source>
        <strain evidence="2">cv. 540-79</strain>
    </source>
</reference>
<proteinExistence type="predicted"/>
<evidence type="ECO:0000313" key="2">
    <source>
        <dbReference type="Proteomes" id="UP001164776"/>
    </source>
</evidence>
<organism evidence="1 2">
    <name type="scientific">Paspalum vaginatum</name>
    <name type="common">seashore paspalum</name>
    <dbReference type="NCBI Taxonomy" id="158149"/>
    <lineage>
        <taxon>Eukaryota</taxon>
        <taxon>Viridiplantae</taxon>
        <taxon>Streptophyta</taxon>
        <taxon>Embryophyta</taxon>
        <taxon>Tracheophyta</taxon>
        <taxon>Spermatophyta</taxon>
        <taxon>Magnoliopsida</taxon>
        <taxon>Liliopsida</taxon>
        <taxon>Poales</taxon>
        <taxon>Poaceae</taxon>
        <taxon>PACMAD clade</taxon>
        <taxon>Panicoideae</taxon>
        <taxon>Andropogonodae</taxon>
        <taxon>Paspaleae</taxon>
        <taxon>Paspalinae</taxon>
        <taxon>Paspalum</taxon>
    </lineage>
</organism>
<dbReference type="Proteomes" id="UP001164776">
    <property type="component" value="Unassembled WGS sequence"/>
</dbReference>